<name>A0A8T3BQB0_DENNO</name>
<keyword evidence="3" id="KW-1185">Reference proteome</keyword>
<comment type="caution">
    <text evidence="2">The sequence shown here is derived from an EMBL/GenBank/DDBJ whole genome shotgun (WGS) entry which is preliminary data.</text>
</comment>
<dbReference type="OrthoDB" id="10261062at2759"/>
<evidence type="ECO:0000313" key="2">
    <source>
        <dbReference type="EMBL" id="KAI0515900.1"/>
    </source>
</evidence>
<gene>
    <name evidence="2" type="ORF">KFK09_008568</name>
</gene>
<dbReference type="AlphaFoldDB" id="A0A8T3BQB0"/>
<proteinExistence type="predicted"/>
<feature type="coiled-coil region" evidence="1">
    <location>
        <begin position="119"/>
        <end position="146"/>
    </location>
</feature>
<accession>A0A8T3BQB0</accession>
<dbReference type="EMBL" id="JAGYWB010000007">
    <property type="protein sequence ID" value="KAI0515900.1"/>
    <property type="molecule type" value="Genomic_DNA"/>
</dbReference>
<sequence>MRFLQSNRNQRQRIEVTLTKIRCQEPESHQLYSSSQIYRFATSNRTTALLKAKQKVGNTSSSPQLFFHQNRSLYVGPLIYSKLDICTGFVVCRDLSEKENDNIDYKIVGNGSADIIHEIEKLKLDKKGIENRISKLEAQLKADEAVQMKANQACSSYDSILDGHAVSSNGLTPGMIYRYSRHFLLPDFGVEYVGFLEIFCSSV</sequence>
<evidence type="ECO:0000256" key="1">
    <source>
        <dbReference type="SAM" id="Coils"/>
    </source>
</evidence>
<evidence type="ECO:0000313" key="3">
    <source>
        <dbReference type="Proteomes" id="UP000829196"/>
    </source>
</evidence>
<protein>
    <submittedName>
        <fullName evidence="2">Uncharacterized protein</fullName>
    </submittedName>
</protein>
<keyword evidence="1" id="KW-0175">Coiled coil</keyword>
<reference evidence="2" key="1">
    <citation type="journal article" date="2022" name="Front. Genet.">
        <title>Chromosome-Scale Assembly of the Dendrobium nobile Genome Provides Insights Into the Molecular Mechanism of the Biosynthesis of the Medicinal Active Ingredient of Dendrobium.</title>
        <authorList>
            <person name="Xu Q."/>
            <person name="Niu S.-C."/>
            <person name="Li K.-L."/>
            <person name="Zheng P.-J."/>
            <person name="Zhang X.-J."/>
            <person name="Jia Y."/>
            <person name="Liu Y."/>
            <person name="Niu Y.-X."/>
            <person name="Yu L.-H."/>
            <person name="Chen D.-F."/>
            <person name="Zhang G.-Q."/>
        </authorList>
    </citation>
    <scope>NUCLEOTIDE SEQUENCE</scope>
    <source>
        <tissue evidence="2">Leaf</tissue>
    </source>
</reference>
<organism evidence="2 3">
    <name type="scientific">Dendrobium nobile</name>
    <name type="common">Orchid</name>
    <dbReference type="NCBI Taxonomy" id="94219"/>
    <lineage>
        <taxon>Eukaryota</taxon>
        <taxon>Viridiplantae</taxon>
        <taxon>Streptophyta</taxon>
        <taxon>Embryophyta</taxon>
        <taxon>Tracheophyta</taxon>
        <taxon>Spermatophyta</taxon>
        <taxon>Magnoliopsida</taxon>
        <taxon>Liliopsida</taxon>
        <taxon>Asparagales</taxon>
        <taxon>Orchidaceae</taxon>
        <taxon>Epidendroideae</taxon>
        <taxon>Malaxideae</taxon>
        <taxon>Dendrobiinae</taxon>
        <taxon>Dendrobium</taxon>
    </lineage>
</organism>
<dbReference type="Proteomes" id="UP000829196">
    <property type="component" value="Unassembled WGS sequence"/>
</dbReference>